<evidence type="ECO:0000313" key="2">
    <source>
        <dbReference type="EMBL" id="HIX72042.1"/>
    </source>
</evidence>
<dbReference type="Pfam" id="PF13306">
    <property type="entry name" value="LRR_5"/>
    <property type="match status" value="7"/>
</dbReference>
<feature type="compositionally biased region" description="Basic and acidic residues" evidence="1">
    <location>
        <begin position="2117"/>
        <end position="2126"/>
    </location>
</feature>
<dbReference type="InterPro" id="IPR032675">
    <property type="entry name" value="LRR_dom_sf"/>
</dbReference>
<dbReference type="SUPFAM" id="SSF52058">
    <property type="entry name" value="L domain-like"/>
    <property type="match status" value="3"/>
</dbReference>
<feature type="compositionally biased region" description="Basic and acidic residues" evidence="1">
    <location>
        <begin position="125"/>
        <end position="134"/>
    </location>
</feature>
<feature type="compositionally biased region" description="Basic and acidic residues" evidence="1">
    <location>
        <begin position="2271"/>
        <end position="2288"/>
    </location>
</feature>
<reference evidence="2" key="1">
    <citation type="journal article" date="2021" name="PeerJ">
        <title>Extensive microbial diversity within the chicken gut microbiome revealed by metagenomics and culture.</title>
        <authorList>
            <person name="Gilroy R."/>
            <person name="Ravi A."/>
            <person name="Getino M."/>
            <person name="Pursley I."/>
            <person name="Horton D.L."/>
            <person name="Alikhan N.F."/>
            <person name="Baker D."/>
            <person name="Gharbi K."/>
            <person name="Hall N."/>
            <person name="Watson M."/>
            <person name="Adriaenssens E.M."/>
            <person name="Foster-Nyarko E."/>
            <person name="Jarju S."/>
            <person name="Secka A."/>
            <person name="Antonio M."/>
            <person name="Oren A."/>
            <person name="Chaudhuri R.R."/>
            <person name="La Ragione R."/>
            <person name="Hildebrand F."/>
            <person name="Pallen M.J."/>
        </authorList>
    </citation>
    <scope>NUCLEOTIDE SEQUENCE</scope>
    <source>
        <strain evidence="2">ChiSxjej3B15-1167</strain>
    </source>
</reference>
<feature type="compositionally biased region" description="Polar residues" evidence="1">
    <location>
        <begin position="2215"/>
        <end position="2230"/>
    </location>
</feature>
<dbReference type="PANTHER" id="PTHR45661">
    <property type="entry name" value="SURFACE ANTIGEN"/>
    <property type="match status" value="1"/>
</dbReference>
<name>A0A9D2BE07_9FIRM</name>
<organism evidence="2 3">
    <name type="scientific">Candidatus Anaerobutyricum stercoripullorum</name>
    <dbReference type="NCBI Taxonomy" id="2838456"/>
    <lineage>
        <taxon>Bacteria</taxon>
        <taxon>Bacillati</taxon>
        <taxon>Bacillota</taxon>
        <taxon>Clostridia</taxon>
        <taxon>Lachnospirales</taxon>
        <taxon>Lachnospiraceae</taxon>
        <taxon>Anaerobutyricum</taxon>
    </lineage>
</organism>
<accession>A0A9D2BE07</accession>
<feature type="region of interest" description="Disordered" evidence="1">
    <location>
        <begin position="49"/>
        <end position="200"/>
    </location>
</feature>
<comment type="caution">
    <text evidence="2">The sequence shown here is derived from an EMBL/GenBank/DDBJ whole genome shotgun (WGS) entry which is preliminary data.</text>
</comment>
<feature type="compositionally biased region" description="Acidic residues" evidence="1">
    <location>
        <begin position="146"/>
        <end position="160"/>
    </location>
</feature>
<evidence type="ECO:0000256" key="1">
    <source>
        <dbReference type="SAM" id="MobiDB-lite"/>
    </source>
</evidence>
<reference evidence="2" key="2">
    <citation type="submission" date="2021-04" db="EMBL/GenBank/DDBJ databases">
        <authorList>
            <person name="Gilroy R."/>
        </authorList>
    </citation>
    <scope>NUCLEOTIDE SEQUENCE</scope>
    <source>
        <strain evidence="2">ChiSxjej3B15-1167</strain>
    </source>
</reference>
<dbReference type="PANTHER" id="PTHR45661:SF3">
    <property type="entry name" value="IG-LIKE DOMAIN-CONTAINING PROTEIN"/>
    <property type="match status" value="1"/>
</dbReference>
<dbReference type="Proteomes" id="UP000886805">
    <property type="component" value="Unassembled WGS sequence"/>
</dbReference>
<feature type="compositionally biased region" description="Basic and acidic residues" evidence="1">
    <location>
        <begin position="49"/>
        <end position="60"/>
    </location>
</feature>
<protein>
    <submittedName>
        <fullName evidence="2">Leucine-rich repeat protein</fullName>
    </submittedName>
</protein>
<dbReference type="InterPro" id="IPR026906">
    <property type="entry name" value="LRR_5"/>
</dbReference>
<feature type="region of interest" description="Disordered" evidence="1">
    <location>
        <begin position="2101"/>
        <end position="2288"/>
    </location>
</feature>
<dbReference type="Gene3D" id="3.80.10.10">
    <property type="entry name" value="Ribonuclease Inhibitor"/>
    <property type="match status" value="6"/>
</dbReference>
<feature type="compositionally biased region" description="Basic and acidic residues" evidence="1">
    <location>
        <begin position="105"/>
        <end position="115"/>
    </location>
</feature>
<dbReference type="Gene3D" id="3.40.50.12480">
    <property type="match status" value="2"/>
</dbReference>
<feature type="compositionally biased region" description="Polar residues" evidence="1">
    <location>
        <begin position="2129"/>
        <end position="2151"/>
    </location>
</feature>
<dbReference type="InterPro" id="IPR053139">
    <property type="entry name" value="Surface_bspA-like"/>
</dbReference>
<gene>
    <name evidence="2" type="ORF">H9849_03375</name>
</gene>
<feature type="compositionally biased region" description="Low complexity" evidence="1">
    <location>
        <begin position="2170"/>
        <end position="2182"/>
    </location>
</feature>
<proteinExistence type="predicted"/>
<dbReference type="EMBL" id="DXEQ01000099">
    <property type="protein sequence ID" value="HIX72042.1"/>
    <property type="molecule type" value="Genomic_DNA"/>
</dbReference>
<feature type="compositionally biased region" description="Acidic residues" evidence="1">
    <location>
        <begin position="171"/>
        <end position="199"/>
    </location>
</feature>
<evidence type="ECO:0000313" key="3">
    <source>
        <dbReference type="Proteomes" id="UP000886805"/>
    </source>
</evidence>
<feature type="compositionally biased region" description="Low complexity" evidence="1">
    <location>
        <begin position="2242"/>
        <end position="2251"/>
    </location>
</feature>
<sequence>MMKRLKEYLQKRKSSWPALALTAAVLLFCLVIALQAGRIGSMFHPESFLSREERKEEFDPKGYGLEEDGEKQKEEDDRQDDTFEQEQTGQRTENPEAEDPAPQAYREDNDRERTGSRQIVYVDRQPGEGIRRQVEGGNPEDPVRPDEEEEGVPEEPDRSEEENRQPTEEPSAPDEEEPDEDPDDDDPDDWPQPDEDPDEWVARDLTISYYRNQDAVSLYKEQTPSESYIRGNITVTSHWENKEDPSRTKTETETTFSMDAIPQEYARKLTDADVNKSFSLEITCQGMKRSVVCVVKDDYIRYTTMRVNYHSSPAYVTGETLFEGDTVNDTPIRSAISLEVYGRTVQGGQEVYLPDESNYRVEFKEQTGGVAAKKEDGSLWQADIIYCGPGEGTTEVLKQMDAVHYDVRDYRLTIMYDENRVLDTIYTDDRTVVLNGTYDGRCPYNEMVERLRENGRYTISEEGYLTDLFYGWSSRYPATARNREISYTFKEGQHTQVMYAIPLEPLLSEGYLVKTQGDDQVLCGYVPQKESDRLDVPYGVTRVALDKDFQISAQAEEIRTLALSATVNSVDLSAAGRKFPKLSEYSVTSTPEEGEGNVVEENHIFDAQDGLLYSADQSVLWKVPSDCQEFTIAENVQTIAKGALADAAAGCEGGTLSITMEAERPPELRTGDEAPVFGGADCAVRVEVPETEDSVVDDLIYKRYLSSWGEIFDGELGETGAAAKSICTEDGAQSRYENQGDTVYSLTDDGKNLAFVSGEEKTYEVPEEAQGIDAYAFAEPGSIQFVHVGENVTHLAGNSFAGLEDSLAGVQIGGGQAIVLEEKIAGDEAPRGMKFYISLAQEEASGWIDRLGEDYGEEAVSRMLTFAEGTLFIDGQGCAYLQKEEDGQALILCSVPEELETYHVPEGYRVVELAAGAFAWCDDLIYVELPDVTRIGENAFYGCGDLEIAVFANPQLEQIGDAFAGCDSLETVVLGNAGADPVLPQQTQLLAGERYFASDRMIYEKKTEDTFAVLNVPTDVTGNVSMLDGTREIGSRAFFRCTGLTGIAAAQMNRVKTIGAYAFAGCADLQEALIGEDCRNLGESAFADCENLETVIWLGDTAEVGEAVFAENPRLSTVYFGSDTGTEITSVGSSTFEDCMSLQMVYFEAGVRKIGDACFRNCVNMRTSIAGTYAAACETIGDYAFAGCARYTQTLALYDGLQELGRGAFLDCTGLNNMWLPSSLTEVPAFCFAGCTGMRSLVVLADSDLVSIGDHAFSGCTALESVTNFDLLTGLRSLGEGVFSEGQEGDRTYAACTLLSAITLPASIEEIGDRAFAGCQRLKEVAINQGERLTKMGKAVFKDCAALREGNLSRTGLTLLPEETFAGCSSLETVLLPESTLSLKERALADCSSLTEMSILNRSKVVSVASNVFDGTSEDGGLVIYVPYTDNHELRNSYHLALDWWSALWNWSFDQTPFTVIKDRVMEEGTFVENGGLYERRMDGSLCLVQAMSASDGTFTVKEETAEIRADAFHSCEGLSVLVLPDTIKRLPANLFADCEDLEVVCLAAGLRLPAPEGDLFGGEMCGEHFAFWTSEEQLTYYESWTSLPVRSYGIEAEVQGGVLYGLEDTGGVVLHYVPRSFAGVLNVSLGTEEVADEAARDCQGLMAVNSTYTVERIGERAFAGCTSLRTVDFTSLSATCLTEIGDYAFAGCTSLTGETAKREGVFLPSSMERYGKGVFKDCTSLVSLSLQGRASEIPDEFCSGCQQLRSLSLSRTLLNAVTRIGDKAFYQCRSITSASWSNMPNIRTVGVSAYEDCSGLIQATFADRLEELEDRAFWGARLEMLSFNGEEPPMLGEDVFDEAGEERVHVYIPAGQEGETYLRYYEAWEDEYPTLVSRLIAQDGSDYRAVNNILYLVRGENSAGLIAIRVPAGAKDAQIYNSSSLYCVRLEDGSFRNCTKLVSLTIPNRVESIGSEVFENCTALETVHVEGSALRTIGEEAFENCASLAALTLPESVYSLGDGMLENCTSFRTLTVKGYAPFSLGKKIFGKNVDEDVRIYVPMAAYEDYLEQWGRQLDKEYGAGAGERILAAVSDDGTKKIENGQHWTWEDGQWTLKDAEENPETENTNSGHPGKGKTDDVKPDNPDTDTAQPDGANTDTAQPDDTNTDVAQPGGTDTDTVQPDDTDTDVAQPGGTDTDTTQPDDTDTDVAQPGGTDTDTAQPDDTDTDVAQPGGTNTDTIQSGGTDNAQSDDPDTDAVQANTAGEAAADAAKKTKPIRQSRGGQNNDSGKIRADHQRDRKGAGREK</sequence>